<dbReference type="Proteomes" id="UP001176941">
    <property type="component" value="Chromosome 12"/>
</dbReference>
<feature type="compositionally biased region" description="Basic and acidic residues" evidence="1">
    <location>
        <begin position="31"/>
        <end position="45"/>
    </location>
</feature>
<protein>
    <submittedName>
        <fullName evidence="2">Uncharacterized protein</fullName>
    </submittedName>
</protein>
<keyword evidence="3" id="KW-1185">Reference proteome</keyword>
<dbReference type="EMBL" id="OX459948">
    <property type="protein sequence ID" value="CAI9155516.1"/>
    <property type="molecule type" value="Genomic_DNA"/>
</dbReference>
<name>A0ABN8Y2K6_RANTA</name>
<reference evidence="2" key="1">
    <citation type="submission" date="2023-04" db="EMBL/GenBank/DDBJ databases">
        <authorList>
            <consortium name="ELIXIR-Norway"/>
        </authorList>
    </citation>
    <scope>NUCLEOTIDE SEQUENCE [LARGE SCALE GENOMIC DNA]</scope>
</reference>
<proteinExistence type="predicted"/>
<organism evidence="2 3">
    <name type="scientific">Rangifer tarandus platyrhynchus</name>
    <name type="common">Svalbard reindeer</name>
    <dbReference type="NCBI Taxonomy" id="3082113"/>
    <lineage>
        <taxon>Eukaryota</taxon>
        <taxon>Metazoa</taxon>
        <taxon>Chordata</taxon>
        <taxon>Craniata</taxon>
        <taxon>Vertebrata</taxon>
        <taxon>Euteleostomi</taxon>
        <taxon>Mammalia</taxon>
        <taxon>Eutheria</taxon>
        <taxon>Laurasiatheria</taxon>
        <taxon>Artiodactyla</taxon>
        <taxon>Ruminantia</taxon>
        <taxon>Pecora</taxon>
        <taxon>Cervidae</taxon>
        <taxon>Odocoileinae</taxon>
        <taxon>Rangifer</taxon>
    </lineage>
</organism>
<sequence length="190" mass="20044">MALGPSSGLLPKQALLTAISQGFRAPAKPLHNRETESREEPDSKHPPSQGRKIHLTRVSSLHGAGKGWRCQEHQESSRGPAEVEGPPRLRAMPGSRCQPKNHGSSSDPLGPRPTGNGIDVCIGKANVPQAEPPPSSLRSVSPRKAEDLITAPLSSDSVRGAGGARWSGVALTASKKRSRAFPAPVWSVVV</sequence>
<gene>
    <name evidence="2" type="ORF">MRATA1EN1_LOCUS4478</name>
</gene>
<accession>A0ABN8Y2K6</accession>
<evidence type="ECO:0000313" key="3">
    <source>
        <dbReference type="Proteomes" id="UP001176941"/>
    </source>
</evidence>
<evidence type="ECO:0000256" key="1">
    <source>
        <dbReference type="SAM" id="MobiDB-lite"/>
    </source>
</evidence>
<feature type="region of interest" description="Disordered" evidence="1">
    <location>
        <begin position="20"/>
        <end position="163"/>
    </location>
</feature>
<evidence type="ECO:0000313" key="2">
    <source>
        <dbReference type="EMBL" id="CAI9155516.1"/>
    </source>
</evidence>